<reference evidence="2 3" key="1">
    <citation type="journal article" date="2006" name="Nat. Biotechnol.">
        <title>Genome sequence of the ubiquitous hydrocarbon-degrading marine bacterium Alcanivorax borkumensis.</title>
        <authorList>
            <person name="Schneiker S."/>
            <person name="Martins dos Santos V.A.P."/>
            <person name="Bartels D."/>
            <person name="Bekel T."/>
            <person name="Brecht M."/>
            <person name="Buhrmester J."/>
            <person name="Chernikova T.N."/>
            <person name="Denaro R."/>
            <person name="Ferrer M."/>
            <person name="Gertler C."/>
            <person name="Goesmann A."/>
            <person name="Golyshina O.V."/>
            <person name="Kaminski F."/>
            <person name="Khachane A.N."/>
            <person name="Lang S."/>
            <person name="Linke B."/>
            <person name="McHardy A.C."/>
            <person name="Meyer F."/>
            <person name="Nechitaylo T."/>
            <person name="Puehler A."/>
            <person name="Regenhardt D."/>
            <person name="Rupp O."/>
            <person name="Sabirova J.S."/>
            <person name="Selbitschka W."/>
            <person name="Yakimov M.M."/>
            <person name="Timmis K.N."/>
            <person name="Vorhoelter F.-J."/>
            <person name="Weidner S."/>
            <person name="Kaiser O."/>
            <person name="Golyshin P.N."/>
        </authorList>
    </citation>
    <scope>NUCLEOTIDE SEQUENCE [LARGE SCALE GENOMIC DNA]</scope>
    <source>
        <strain evidence="3">ATCC 700651 / DSM 11573 / NCIMB 13689 / SK2</strain>
    </source>
</reference>
<dbReference type="InterPro" id="IPR019201">
    <property type="entry name" value="DUF2065"/>
</dbReference>
<protein>
    <recommendedName>
        <fullName evidence="4">DUF2065 domain-containing protein</fullName>
    </recommendedName>
</protein>
<evidence type="ECO:0000313" key="2">
    <source>
        <dbReference type="EMBL" id="CAL17647.1"/>
    </source>
</evidence>
<sequence length="86" mass="9215">MRQPSLRVRFFCGCLAGTMDALLNGGSVLIKALCLVLVIEGIPLFLAPGRARRAALQVARLDSRLLRIIGLALMVLGAGLLLLMRS</sequence>
<dbReference type="STRING" id="393595.ABO_2199"/>
<organism evidence="2 3">
    <name type="scientific">Alcanivorax borkumensis (strain ATCC 700651 / DSM 11573 / NCIMB 13689 / SK2)</name>
    <dbReference type="NCBI Taxonomy" id="393595"/>
    <lineage>
        <taxon>Bacteria</taxon>
        <taxon>Pseudomonadati</taxon>
        <taxon>Pseudomonadota</taxon>
        <taxon>Gammaproteobacteria</taxon>
        <taxon>Oceanospirillales</taxon>
        <taxon>Alcanivoracaceae</taxon>
        <taxon>Alcanivorax</taxon>
    </lineage>
</organism>
<dbReference type="AlphaFoldDB" id="Q0VMF1"/>
<evidence type="ECO:0008006" key="4">
    <source>
        <dbReference type="Google" id="ProtNLM"/>
    </source>
</evidence>
<name>Q0VMF1_ALCBS</name>
<gene>
    <name evidence="2" type="ordered locus">ABO_2199</name>
</gene>
<evidence type="ECO:0000256" key="1">
    <source>
        <dbReference type="SAM" id="Phobius"/>
    </source>
</evidence>
<dbReference type="Pfam" id="PF09838">
    <property type="entry name" value="DUF2065"/>
    <property type="match status" value="1"/>
</dbReference>
<feature type="transmembrane region" description="Helical" evidence="1">
    <location>
        <begin position="65"/>
        <end position="84"/>
    </location>
</feature>
<evidence type="ECO:0000313" key="3">
    <source>
        <dbReference type="Proteomes" id="UP000008871"/>
    </source>
</evidence>
<dbReference type="PANTHER" id="PTHR38602:SF1">
    <property type="entry name" value="INNER MEMBRANE PROTEIN"/>
    <property type="match status" value="1"/>
</dbReference>
<dbReference type="KEGG" id="abo:ABO_2199"/>
<dbReference type="Proteomes" id="UP000008871">
    <property type="component" value="Chromosome"/>
</dbReference>
<feature type="transmembrane region" description="Helical" evidence="1">
    <location>
        <begin position="21"/>
        <end position="45"/>
    </location>
</feature>
<dbReference type="PANTHER" id="PTHR38602">
    <property type="entry name" value="INNER MEMBRANE PROTEIN-RELATED"/>
    <property type="match status" value="1"/>
</dbReference>
<dbReference type="HOGENOM" id="CLU_179416_1_1_6"/>
<keyword evidence="1" id="KW-0812">Transmembrane</keyword>
<keyword evidence="3" id="KW-1185">Reference proteome</keyword>
<accession>Q0VMF1</accession>
<keyword evidence="1" id="KW-1133">Transmembrane helix</keyword>
<dbReference type="EMBL" id="AM286690">
    <property type="protein sequence ID" value="CAL17647.1"/>
    <property type="molecule type" value="Genomic_DNA"/>
</dbReference>
<dbReference type="eggNOG" id="COG3242">
    <property type="taxonomic scope" value="Bacteria"/>
</dbReference>
<keyword evidence="1" id="KW-0472">Membrane</keyword>
<proteinExistence type="predicted"/>